<feature type="region of interest" description="Disordered" evidence="1">
    <location>
        <begin position="1"/>
        <end position="21"/>
    </location>
</feature>
<gene>
    <name evidence="2" type="ORF">SAMN05216410_0988</name>
</gene>
<protein>
    <recommendedName>
        <fullName evidence="4">DUF1684 domain-containing protein</fullName>
    </recommendedName>
</protein>
<dbReference type="Proteomes" id="UP000199039">
    <property type="component" value="Unassembled WGS sequence"/>
</dbReference>
<accession>A0A1G6HFN3</accession>
<reference evidence="2 3" key="1">
    <citation type="submission" date="2016-09" db="EMBL/GenBank/DDBJ databases">
        <authorList>
            <person name="Capua I."/>
            <person name="De Benedictis P."/>
            <person name="Joannis T."/>
            <person name="Lombin L.H."/>
            <person name="Cattoli G."/>
        </authorList>
    </citation>
    <scope>NUCLEOTIDE SEQUENCE [LARGE SCALE GENOMIC DNA]</scope>
    <source>
        <strain evidence="2 3">ISLP-3</strain>
    </source>
</reference>
<evidence type="ECO:0008006" key="4">
    <source>
        <dbReference type="Google" id="ProtNLM"/>
    </source>
</evidence>
<dbReference type="EMBL" id="FMYH01000001">
    <property type="protein sequence ID" value="SDB93050.1"/>
    <property type="molecule type" value="Genomic_DNA"/>
</dbReference>
<proteinExistence type="predicted"/>
<dbReference type="STRING" id="1814289.SAMN05216410_0988"/>
<name>A0A1G6HFN3_9MICO</name>
<evidence type="ECO:0000256" key="1">
    <source>
        <dbReference type="SAM" id="MobiDB-lite"/>
    </source>
</evidence>
<dbReference type="RefSeq" id="WP_093181194.1">
    <property type="nucleotide sequence ID" value="NZ_FMYH01000001.1"/>
</dbReference>
<sequence>MTITDPTPAAPTTAAPSADAADWQAWRASREEGLTGEHGWLTLTALHHLPATPQALPGLPGQWWADADGAHVRAAADEAIRALDTRIGLEATDQPLDGVHTVVVPEAASTVAAIAGDNRAVEVALRTGGYIARVRDPEAPARASFSGVPTYAYDPSWVLEAPVRWYDEPVAAVVGAAQLGLRHDVVVIGELDLTRDGLTATLKITGKGPDTATVLFSEENDATAEWRILFLDSAAGASAAGEAPVTVRLDLNRTLNLPYAFSDFGTCPRPVEGNHVPFAVTAGEQVPTVHTPAVHTPAVQAPAATTPGTRLPQ</sequence>
<dbReference type="AlphaFoldDB" id="A0A1G6HFN3"/>
<keyword evidence="3" id="KW-1185">Reference proteome</keyword>
<dbReference type="OrthoDB" id="5493262at2"/>
<dbReference type="InterPro" id="IPR012467">
    <property type="entry name" value="DUF1684"/>
</dbReference>
<dbReference type="PANTHER" id="PTHR41913">
    <property type="entry name" value="DUF1684 DOMAIN-CONTAINING PROTEIN"/>
    <property type="match status" value="1"/>
</dbReference>
<dbReference type="Pfam" id="PF07920">
    <property type="entry name" value="DUF1684"/>
    <property type="match status" value="1"/>
</dbReference>
<dbReference type="PANTHER" id="PTHR41913:SF1">
    <property type="entry name" value="DUF1684 DOMAIN-CONTAINING PROTEIN"/>
    <property type="match status" value="1"/>
</dbReference>
<evidence type="ECO:0000313" key="2">
    <source>
        <dbReference type="EMBL" id="SDB93050.1"/>
    </source>
</evidence>
<evidence type="ECO:0000313" key="3">
    <source>
        <dbReference type="Proteomes" id="UP000199039"/>
    </source>
</evidence>
<organism evidence="2 3">
    <name type="scientific">Sanguibacter gelidistatuariae</name>
    <dbReference type="NCBI Taxonomy" id="1814289"/>
    <lineage>
        <taxon>Bacteria</taxon>
        <taxon>Bacillati</taxon>
        <taxon>Actinomycetota</taxon>
        <taxon>Actinomycetes</taxon>
        <taxon>Micrococcales</taxon>
        <taxon>Sanguibacteraceae</taxon>
        <taxon>Sanguibacter</taxon>
    </lineage>
</organism>